<accession>A0AAQ3TNX4</accession>
<dbReference type="AlphaFoldDB" id="A0AAQ3TNX4"/>
<proteinExistence type="predicted"/>
<protein>
    <submittedName>
        <fullName evidence="1">Uncharacterized protein</fullName>
    </submittedName>
</protein>
<reference evidence="1 2" key="1">
    <citation type="submission" date="2024-02" db="EMBL/GenBank/DDBJ databases">
        <title>High-quality chromosome-scale genome assembly of Pensacola bahiagrass (Paspalum notatum Flugge var. saurae).</title>
        <authorList>
            <person name="Vega J.M."/>
            <person name="Podio M."/>
            <person name="Orjuela J."/>
            <person name="Siena L.A."/>
            <person name="Pessino S.C."/>
            <person name="Combes M.C."/>
            <person name="Mariac C."/>
            <person name="Albertini E."/>
            <person name="Pupilli F."/>
            <person name="Ortiz J.P.A."/>
            <person name="Leblanc O."/>
        </authorList>
    </citation>
    <scope>NUCLEOTIDE SEQUENCE [LARGE SCALE GENOMIC DNA]</scope>
    <source>
        <strain evidence="1">R1</strain>
        <tissue evidence="1">Leaf</tissue>
    </source>
</reference>
<name>A0AAQ3TNX4_PASNO</name>
<keyword evidence="2" id="KW-1185">Reference proteome</keyword>
<organism evidence="1 2">
    <name type="scientific">Paspalum notatum var. saurae</name>
    <dbReference type="NCBI Taxonomy" id="547442"/>
    <lineage>
        <taxon>Eukaryota</taxon>
        <taxon>Viridiplantae</taxon>
        <taxon>Streptophyta</taxon>
        <taxon>Embryophyta</taxon>
        <taxon>Tracheophyta</taxon>
        <taxon>Spermatophyta</taxon>
        <taxon>Magnoliopsida</taxon>
        <taxon>Liliopsida</taxon>
        <taxon>Poales</taxon>
        <taxon>Poaceae</taxon>
        <taxon>PACMAD clade</taxon>
        <taxon>Panicoideae</taxon>
        <taxon>Andropogonodae</taxon>
        <taxon>Paspaleae</taxon>
        <taxon>Paspalinae</taxon>
        <taxon>Paspalum</taxon>
    </lineage>
</organism>
<dbReference type="EMBL" id="CP144749">
    <property type="protein sequence ID" value="WVZ76788.1"/>
    <property type="molecule type" value="Genomic_DNA"/>
</dbReference>
<dbReference type="Proteomes" id="UP001341281">
    <property type="component" value="Chromosome 05"/>
</dbReference>
<evidence type="ECO:0000313" key="2">
    <source>
        <dbReference type="Proteomes" id="UP001341281"/>
    </source>
</evidence>
<evidence type="ECO:0000313" key="1">
    <source>
        <dbReference type="EMBL" id="WVZ76788.1"/>
    </source>
</evidence>
<gene>
    <name evidence="1" type="ORF">U9M48_024721</name>
</gene>
<sequence length="154" mass="17583">MPTLVGDSLMTLRKQSGTIPAGNGLILESIRILSLSSVSLSQSTYKRLMISLLDPPIQGLYLGVLIKRFVNAEYYGSGIREYILNRDVEQKDDFVVHHIVNFLSKDFETFVVNYNISIDKWTIQKRISMYVQEEERIKAQKTHNAGSVYHVKSD</sequence>